<evidence type="ECO:0000313" key="1">
    <source>
        <dbReference type="EMBL" id="TWL23710.1"/>
    </source>
</evidence>
<dbReference type="EMBL" id="NILC01000028">
    <property type="protein sequence ID" value="TWL23710.1"/>
    <property type="molecule type" value="Genomic_DNA"/>
</dbReference>
<dbReference type="Proteomes" id="UP000435910">
    <property type="component" value="Unassembled WGS sequence"/>
</dbReference>
<name>A0A8B5Y844_BACLI</name>
<dbReference type="AlphaFoldDB" id="A0A8B5Y844"/>
<protein>
    <submittedName>
        <fullName evidence="1">Uncharacterized protein</fullName>
    </submittedName>
</protein>
<accession>A0A8B5Y844</accession>
<evidence type="ECO:0000313" key="2">
    <source>
        <dbReference type="Proteomes" id="UP000435910"/>
    </source>
</evidence>
<comment type="caution">
    <text evidence="1">The sequence shown here is derived from an EMBL/GenBank/DDBJ whole genome shotgun (WGS) entry which is preliminary data.</text>
</comment>
<organism evidence="1 2">
    <name type="scientific">Bacillus licheniformis</name>
    <dbReference type="NCBI Taxonomy" id="1402"/>
    <lineage>
        <taxon>Bacteria</taxon>
        <taxon>Bacillati</taxon>
        <taxon>Bacillota</taxon>
        <taxon>Bacilli</taxon>
        <taxon>Bacillales</taxon>
        <taxon>Bacillaceae</taxon>
        <taxon>Bacillus</taxon>
    </lineage>
</organism>
<sequence>MFALFCFKKSFNIFLLFDVVRFLHLLIKKFPDLNNLISLTLCLFQNKELI</sequence>
<gene>
    <name evidence="1" type="ORF">CHCC16736_1418</name>
</gene>
<proteinExistence type="predicted"/>
<reference evidence="1 2" key="1">
    <citation type="submission" date="2019-06" db="EMBL/GenBank/DDBJ databases">
        <title>Genome sequence analysis of &gt;100 Bacillus licheniformis strains suggests intrinsic resistance to this species.</title>
        <authorList>
            <person name="Wels M."/>
            <person name="Siezen R.J."/>
            <person name="Johansen E."/>
            <person name="Stuer-Lauridsen B."/>
            <person name="Bjerre K."/>
            <person name="Nielsen B.K.K."/>
        </authorList>
    </citation>
    <scope>NUCLEOTIDE SEQUENCE [LARGE SCALE GENOMIC DNA]</scope>
    <source>
        <strain evidence="1 2">BAC-16736</strain>
    </source>
</reference>